<sequence length="188" mass="20743">MSEKTLQQLSSAELRSECTARGLSASGTKSDVYVRLEEHLRASGLVPENVKFVTVQPGTVGFQGSTEQQQHMTSTLENTNASQILGTTAWGNFDKPNSKSKTHRQQARNRRLPVDLAAGPVRTTFNNRHFRNRGETTTSVKINVATNERLNIVRGTFRRVGSEHDAVLHRIAPGNHPTAKQCSNPAVR</sequence>
<dbReference type="EMBL" id="CARXXK010001502">
    <property type="protein sequence ID" value="CAI6376554.1"/>
    <property type="molecule type" value="Genomic_DNA"/>
</dbReference>
<gene>
    <name evidence="3" type="ORF">MEUPH1_LOCUS29909</name>
</gene>
<reference evidence="3 4" key="1">
    <citation type="submission" date="2023-01" db="EMBL/GenBank/DDBJ databases">
        <authorList>
            <person name="Whitehead M."/>
        </authorList>
    </citation>
    <scope>NUCLEOTIDE SEQUENCE [LARGE SCALE GENOMIC DNA]</scope>
</reference>
<organism evidence="3 4">
    <name type="scientific">Macrosiphum euphorbiae</name>
    <name type="common">potato aphid</name>
    <dbReference type="NCBI Taxonomy" id="13131"/>
    <lineage>
        <taxon>Eukaryota</taxon>
        <taxon>Metazoa</taxon>
        <taxon>Ecdysozoa</taxon>
        <taxon>Arthropoda</taxon>
        <taxon>Hexapoda</taxon>
        <taxon>Insecta</taxon>
        <taxon>Pterygota</taxon>
        <taxon>Neoptera</taxon>
        <taxon>Paraneoptera</taxon>
        <taxon>Hemiptera</taxon>
        <taxon>Sternorrhyncha</taxon>
        <taxon>Aphidomorpha</taxon>
        <taxon>Aphidoidea</taxon>
        <taxon>Aphididae</taxon>
        <taxon>Macrosiphini</taxon>
        <taxon>Macrosiphum</taxon>
    </lineage>
</organism>
<dbReference type="Gene3D" id="1.10.720.30">
    <property type="entry name" value="SAP domain"/>
    <property type="match status" value="1"/>
</dbReference>
<dbReference type="PROSITE" id="PS50800">
    <property type="entry name" value="SAP"/>
    <property type="match status" value="1"/>
</dbReference>
<dbReference type="AlphaFoldDB" id="A0AAV0YA28"/>
<name>A0AAV0YA28_9HEMI</name>
<keyword evidence="4" id="KW-1185">Reference proteome</keyword>
<dbReference type="Proteomes" id="UP001160148">
    <property type="component" value="Unassembled WGS sequence"/>
</dbReference>
<dbReference type="InterPro" id="IPR003034">
    <property type="entry name" value="SAP_dom"/>
</dbReference>
<accession>A0AAV0YA28</accession>
<dbReference type="SMART" id="SM00513">
    <property type="entry name" value="SAP"/>
    <property type="match status" value="1"/>
</dbReference>
<evidence type="ECO:0000313" key="3">
    <source>
        <dbReference type="EMBL" id="CAI6376554.1"/>
    </source>
</evidence>
<evidence type="ECO:0000259" key="2">
    <source>
        <dbReference type="PROSITE" id="PS50800"/>
    </source>
</evidence>
<proteinExistence type="predicted"/>
<evidence type="ECO:0000256" key="1">
    <source>
        <dbReference type="SAM" id="MobiDB-lite"/>
    </source>
</evidence>
<dbReference type="Pfam" id="PF02037">
    <property type="entry name" value="SAP"/>
    <property type="match status" value="1"/>
</dbReference>
<comment type="caution">
    <text evidence="3">The sequence shown here is derived from an EMBL/GenBank/DDBJ whole genome shotgun (WGS) entry which is preliminary data.</text>
</comment>
<evidence type="ECO:0000313" key="4">
    <source>
        <dbReference type="Proteomes" id="UP001160148"/>
    </source>
</evidence>
<protein>
    <recommendedName>
        <fullName evidence="2">SAP domain-containing protein</fullName>
    </recommendedName>
</protein>
<feature type="region of interest" description="Disordered" evidence="1">
    <location>
        <begin position="89"/>
        <end position="108"/>
    </location>
</feature>
<feature type="compositionally biased region" description="Basic residues" evidence="1">
    <location>
        <begin position="98"/>
        <end position="108"/>
    </location>
</feature>
<dbReference type="InterPro" id="IPR036361">
    <property type="entry name" value="SAP_dom_sf"/>
</dbReference>
<dbReference type="SUPFAM" id="SSF68906">
    <property type="entry name" value="SAP domain"/>
    <property type="match status" value="1"/>
</dbReference>
<feature type="domain" description="SAP" evidence="2">
    <location>
        <begin position="6"/>
        <end position="40"/>
    </location>
</feature>